<name>A0ABX2RFD6_9THEO</name>
<proteinExistence type="predicted"/>
<keyword evidence="2" id="KW-1185">Reference proteome</keyword>
<organism evidence="1 2">
    <name type="scientific">Carboxydothermus ferrireducens DSM 11255</name>
    <dbReference type="NCBI Taxonomy" id="1119529"/>
    <lineage>
        <taxon>Bacteria</taxon>
        <taxon>Bacillati</taxon>
        <taxon>Bacillota</taxon>
        <taxon>Clostridia</taxon>
        <taxon>Thermoanaerobacterales</taxon>
        <taxon>Thermoanaerobacteraceae</taxon>
        <taxon>Carboxydothermus</taxon>
    </lineage>
</organism>
<evidence type="ECO:0000313" key="2">
    <source>
        <dbReference type="Proteomes" id="UP000604066"/>
    </source>
</evidence>
<dbReference type="RefSeq" id="WP_028052019.1">
    <property type="nucleotide sequence ID" value="NZ_ATYG01000013.1"/>
</dbReference>
<comment type="caution">
    <text evidence="1">The sequence shown here is derived from an EMBL/GenBank/DDBJ whole genome shotgun (WGS) entry which is preliminary data.</text>
</comment>
<accession>A0ABX2RFD6</accession>
<sequence>MFYKALEEKQLKVLQKIAREIPIKGSYLAGGTALALQLGHRKSVDLDWFCPSKFNPEQLVARLKEKGEIMESEIGKDTFHGVLDGVRVTWLYYPNPLLKPLIEDKNIPGLFLASIIDIGLMKLIAVSQRGSKKDFIDLFALAKSGIELSYLLKNLSQKFPNTTINYYHIIKSLTYFNDAEDEPMPRMLWENSWEEIKNFFLNKQKSLFQFLKYLN</sequence>
<reference evidence="1 2" key="1">
    <citation type="submission" date="2020-07" db="EMBL/GenBank/DDBJ databases">
        <title>Genomic Encyclopedia of Type Strains, Phase III (KMG-III): the genomes of soil and plant-associated and newly described type strains.</title>
        <authorList>
            <person name="Whitman W."/>
        </authorList>
    </citation>
    <scope>NUCLEOTIDE SEQUENCE [LARGE SCALE GENOMIC DNA]</scope>
    <source>
        <strain evidence="1 2">DSM 11255</strain>
    </source>
</reference>
<dbReference type="Proteomes" id="UP000604066">
    <property type="component" value="Unassembled WGS sequence"/>
</dbReference>
<evidence type="ECO:0000313" key="1">
    <source>
        <dbReference type="EMBL" id="NYE58570.1"/>
    </source>
</evidence>
<dbReference type="EMBL" id="JACCBS010000003">
    <property type="protein sequence ID" value="NYE58570.1"/>
    <property type="molecule type" value="Genomic_DNA"/>
</dbReference>
<gene>
    <name evidence="1" type="ORF">HDG70_002321</name>
</gene>
<protein>
    <submittedName>
        <fullName evidence="1">Nucleotidyltransferase component of viral defense system</fullName>
    </submittedName>
</protein>
<dbReference type="Pfam" id="PF08843">
    <property type="entry name" value="AbiEii"/>
    <property type="match status" value="1"/>
</dbReference>
<dbReference type="InterPro" id="IPR014942">
    <property type="entry name" value="AbiEii"/>
</dbReference>